<dbReference type="EMBL" id="JBBPBM010000149">
    <property type="protein sequence ID" value="KAK8503581.1"/>
    <property type="molecule type" value="Genomic_DNA"/>
</dbReference>
<evidence type="ECO:0000313" key="3">
    <source>
        <dbReference type="Proteomes" id="UP001472677"/>
    </source>
</evidence>
<dbReference type="Proteomes" id="UP001472677">
    <property type="component" value="Unassembled WGS sequence"/>
</dbReference>
<sequence>MRSHGIREPGEDALKGQKEKSCGARQRPKESTQHRLARQTNRGRTGPRKDSNGIQSTRPASCSWHKGTMGAVKARS</sequence>
<proteinExistence type="predicted"/>
<organism evidence="2 3">
    <name type="scientific">Hibiscus sabdariffa</name>
    <name type="common">roselle</name>
    <dbReference type="NCBI Taxonomy" id="183260"/>
    <lineage>
        <taxon>Eukaryota</taxon>
        <taxon>Viridiplantae</taxon>
        <taxon>Streptophyta</taxon>
        <taxon>Embryophyta</taxon>
        <taxon>Tracheophyta</taxon>
        <taxon>Spermatophyta</taxon>
        <taxon>Magnoliopsida</taxon>
        <taxon>eudicotyledons</taxon>
        <taxon>Gunneridae</taxon>
        <taxon>Pentapetalae</taxon>
        <taxon>rosids</taxon>
        <taxon>malvids</taxon>
        <taxon>Malvales</taxon>
        <taxon>Malvaceae</taxon>
        <taxon>Malvoideae</taxon>
        <taxon>Hibiscus</taxon>
    </lineage>
</organism>
<reference evidence="2 3" key="1">
    <citation type="journal article" date="2024" name="G3 (Bethesda)">
        <title>Genome assembly of Hibiscus sabdariffa L. provides insights into metabolisms of medicinal natural products.</title>
        <authorList>
            <person name="Kim T."/>
        </authorList>
    </citation>
    <scope>NUCLEOTIDE SEQUENCE [LARGE SCALE GENOMIC DNA]</scope>
    <source>
        <strain evidence="2">TK-2024</strain>
        <tissue evidence="2">Old leaves</tissue>
    </source>
</reference>
<protein>
    <submittedName>
        <fullName evidence="2">Uncharacterized protein</fullName>
    </submittedName>
</protein>
<comment type="caution">
    <text evidence="2">The sequence shown here is derived from an EMBL/GenBank/DDBJ whole genome shotgun (WGS) entry which is preliminary data.</text>
</comment>
<keyword evidence="3" id="KW-1185">Reference proteome</keyword>
<name>A0ABR2BA08_9ROSI</name>
<evidence type="ECO:0000256" key="1">
    <source>
        <dbReference type="SAM" id="MobiDB-lite"/>
    </source>
</evidence>
<feature type="region of interest" description="Disordered" evidence="1">
    <location>
        <begin position="1"/>
        <end position="76"/>
    </location>
</feature>
<accession>A0ABR2BA08</accession>
<evidence type="ECO:0000313" key="2">
    <source>
        <dbReference type="EMBL" id="KAK8503581.1"/>
    </source>
</evidence>
<feature type="compositionally biased region" description="Basic and acidic residues" evidence="1">
    <location>
        <begin position="1"/>
        <end position="33"/>
    </location>
</feature>
<gene>
    <name evidence="2" type="ORF">V6N12_036754</name>
</gene>